<keyword evidence="4" id="KW-0378">Hydrolase</keyword>
<dbReference type="InterPro" id="IPR036440">
    <property type="entry name" value="Peptidase_C15-like_sf"/>
</dbReference>
<feature type="region of interest" description="Disordered" evidence="6">
    <location>
        <begin position="1"/>
        <end position="24"/>
    </location>
</feature>
<dbReference type="Proteomes" id="UP000284657">
    <property type="component" value="Unassembled WGS sequence"/>
</dbReference>
<dbReference type="GO" id="GO:0006508">
    <property type="term" value="P:proteolysis"/>
    <property type="evidence" value="ECO:0007669"/>
    <property type="project" value="UniProtKB-KW"/>
</dbReference>
<dbReference type="AlphaFoldDB" id="A0A3F2RJB7"/>
<gene>
    <name evidence="8" type="ORF">BBJ29_006111</name>
    <name evidence="7" type="ORF">BBP00_00007567</name>
</gene>
<evidence type="ECO:0000313" key="7">
    <source>
        <dbReference type="EMBL" id="RLN57302.1"/>
    </source>
</evidence>
<accession>A0A3F2RJB7</accession>
<evidence type="ECO:0000256" key="3">
    <source>
        <dbReference type="ARBA" id="ARBA00022670"/>
    </source>
</evidence>
<sequence length="223" mass="24951">MVANSQPETTVANTTVDTSDPTPTQKRDVYVTGFGKFGDILENPTTHIAKALVDHPNVTESQVLEVSIEGCVGALEEMYAKAEKRDRPCIILHFGLSAISRTFKLEQVGYNVADFRIPDERGCTPKNEIIHEGEPDSIETALPLEEIQKTLQTVNSRVDISTDPGRYICNYVYYRSLVWAKNQANKGNLEHYALFVHVPEFRNITLEDQVELASKIVELVADL</sequence>
<evidence type="ECO:0000256" key="2">
    <source>
        <dbReference type="ARBA" id="ARBA00022490"/>
    </source>
</evidence>
<dbReference type="EMBL" id="MBDO02000314">
    <property type="protein sequence ID" value="RLN57302.1"/>
    <property type="molecule type" value="Genomic_DNA"/>
</dbReference>
<keyword evidence="3" id="KW-0645">Protease</keyword>
<reference evidence="9 10" key="1">
    <citation type="submission" date="2018-07" db="EMBL/GenBank/DDBJ databases">
        <title>Genome sequencing of oomycete isolates from Chile give support for New Zealand origin for Phytophthora kernoviae and make available the first Nothophytophthora sp. genome.</title>
        <authorList>
            <person name="Studholme D.J."/>
            <person name="Sanfuentes E."/>
            <person name="Panda P."/>
            <person name="Hill R."/>
            <person name="Sambles C."/>
            <person name="Grant M."/>
            <person name="Williams N.M."/>
            <person name="Mcdougal R.L."/>
        </authorList>
    </citation>
    <scope>NUCLEOTIDE SEQUENCE [LARGE SCALE GENOMIC DNA]</scope>
    <source>
        <strain evidence="7">Chile6</strain>
        <strain evidence="8">Chile7</strain>
    </source>
</reference>
<dbReference type="OrthoDB" id="407146at2759"/>
<evidence type="ECO:0000256" key="6">
    <source>
        <dbReference type="SAM" id="MobiDB-lite"/>
    </source>
</evidence>
<evidence type="ECO:0000256" key="1">
    <source>
        <dbReference type="ARBA" id="ARBA00006641"/>
    </source>
</evidence>
<dbReference type="Gene3D" id="3.40.630.20">
    <property type="entry name" value="Peptidase C15, pyroglutamyl peptidase I-like"/>
    <property type="match status" value="1"/>
</dbReference>
<dbReference type="GO" id="GO:0005829">
    <property type="term" value="C:cytosol"/>
    <property type="evidence" value="ECO:0007669"/>
    <property type="project" value="InterPro"/>
</dbReference>
<dbReference type="PANTHER" id="PTHR23402">
    <property type="entry name" value="PROTEASE FAMILY C15 PYROGLUTAMYL-PEPTIDASE I-RELATED"/>
    <property type="match status" value="1"/>
</dbReference>
<dbReference type="InterPro" id="IPR016125">
    <property type="entry name" value="Peptidase_C15-like"/>
</dbReference>
<comment type="caution">
    <text evidence="7">The sequence shown here is derived from an EMBL/GenBank/DDBJ whole genome shotgun (WGS) entry which is preliminary data.</text>
</comment>
<evidence type="ECO:0000313" key="9">
    <source>
        <dbReference type="Proteomes" id="UP000277300"/>
    </source>
</evidence>
<evidence type="ECO:0000256" key="4">
    <source>
        <dbReference type="ARBA" id="ARBA00022801"/>
    </source>
</evidence>
<dbReference type="SUPFAM" id="SSF53182">
    <property type="entry name" value="Pyrrolidone carboxyl peptidase (pyroglutamate aminopeptidase)"/>
    <property type="match status" value="1"/>
</dbReference>
<dbReference type="Pfam" id="PF01470">
    <property type="entry name" value="Peptidase_C15"/>
    <property type="match status" value="1"/>
</dbReference>
<proteinExistence type="inferred from homology"/>
<evidence type="ECO:0000256" key="5">
    <source>
        <dbReference type="ARBA" id="ARBA00022807"/>
    </source>
</evidence>
<dbReference type="InterPro" id="IPR000816">
    <property type="entry name" value="Peptidase_C15"/>
</dbReference>
<keyword evidence="2" id="KW-0963">Cytoplasm</keyword>
<dbReference type="EMBL" id="MBAD02000611">
    <property type="protein sequence ID" value="RLN65198.1"/>
    <property type="molecule type" value="Genomic_DNA"/>
</dbReference>
<dbReference type="PIRSF" id="PIRSF015592">
    <property type="entry name" value="Prld-crbxl_pptds"/>
    <property type="match status" value="1"/>
</dbReference>
<name>A0A3F2RJB7_9STRA</name>
<dbReference type="Proteomes" id="UP000277300">
    <property type="component" value="Unassembled WGS sequence"/>
</dbReference>
<evidence type="ECO:0008006" key="11">
    <source>
        <dbReference type="Google" id="ProtNLM"/>
    </source>
</evidence>
<dbReference type="FunFam" id="3.40.630.20:FF:000003">
    <property type="entry name" value="Pyrrolidone-carboxylate peptidase isoform A"/>
    <property type="match status" value="1"/>
</dbReference>
<evidence type="ECO:0000313" key="10">
    <source>
        <dbReference type="Proteomes" id="UP000284657"/>
    </source>
</evidence>
<dbReference type="PANTHER" id="PTHR23402:SF1">
    <property type="entry name" value="PYROGLUTAMYL-PEPTIDASE I"/>
    <property type="match status" value="1"/>
</dbReference>
<keyword evidence="5" id="KW-0788">Thiol protease</keyword>
<evidence type="ECO:0000313" key="8">
    <source>
        <dbReference type="EMBL" id="RLN65198.1"/>
    </source>
</evidence>
<protein>
    <recommendedName>
        <fullName evidence="11">Pyroglutamyl-peptidase I</fullName>
    </recommendedName>
</protein>
<dbReference type="PRINTS" id="PR00706">
    <property type="entry name" value="PYROGLUPTASE"/>
</dbReference>
<comment type="similarity">
    <text evidence="1">Belongs to the peptidase C15 family.</text>
</comment>
<dbReference type="GO" id="GO:0016920">
    <property type="term" value="F:pyroglutamyl-peptidase activity"/>
    <property type="evidence" value="ECO:0007669"/>
    <property type="project" value="InterPro"/>
</dbReference>
<organism evidence="7 9">
    <name type="scientific">Phytophthora kernoviae</name>
    <dbReference type="NCBI Taxonomy" id="325452"/>
    <lineage>
        <taxon>Eukaryota</taxon>
        <taxon>Sar</taxon>
        <taxon>Stramenopiles</taxon>
        <taxon>Oomycota</taxon>
        <taxon>Peronosporomycetes</taxon>
        <taxon>Peronosporales</taxon>
        <taxon>Peronosporaceae</taxon>
        <taxon>Phytophthora</taxon>
    </lineage>
</organism>